<evidence type="ECO:0000256" key="1">
    <source>
        <dbReference type="ARBA" id="ARBA00001974"/>
    </source>
</evidence>
<protein>
    <submittedName>
        <fullName evidence="10">Acyl-CoA dehydrogenase</fullName>
    </submittedName>
</protein>
<dbReference type="InterPro" id="IPR037069">
    <property type="entry name" value="AcylCoA_DH/ox_N_sf"/>
</dbReference>
<dbReference type="SUPFAM" id="SSF47203">
    <property type="entry name" value="Acyl-CoA dehydrogenase C-terminal domain-like"/>
    <property type="match status" value="1"/>
</dbReference>
<comment type="cofactor">
    <cofactor evidence="1 6">
        <name>FAD</name>
        <dbReference type="ChEBI" id="CHEBI:57692"/>
    </cofactor>
</comment>
<evidence type="ECO:0000256" key="4">
    <source>
        <dbReference type="ARBA" id="ARBA00022827"/>
    </source>
</evidence>
<evidence type="ECO:0000256" key="2">
    <source>
        <dbReference type="ARBA" id="ARBA00009347"/>
    </source>
</evidence>
<dbReference type="InterPro" id="IPR013786">
    <property type="entry name" value="AcylCoA_DH/ox_N"/>
</dbReference>
<dbReference type="GO" id="GO:0016627">
    <property type="term" value="F:oxidoreductase activity, acting on the CH-CH group of donors"/>
    <property type="evidence" value="ECO:0007669"/>
    <property type="project" value="InterPro"/>
</dbReference>
<dbReference type="Gene3D" id="1.20.140.10">
    <property type="entry name" value="Butyryl-CoA Dehydrogenase, subunit A, domain 3"/>
    <property type="match status" value="1"/>
</dbReference>
<evidence type="ECO:0000256" key="6">
    <source>
        <dbReference type="RuleBase" id="RU362125"/>
    </source>
</evidence>
<proteinExistence type="inferred from homology"/>
<dbReference type="Gene3D" id="2.40.110.10">
    <property type="entry name" value="Butyryl-CoA Dehydrogenase, subunit A, domain 2"/>
    <property type="match status" value="1"/>
</dbReference>
<organism evidence="10 11">
    <name type="scientific">SAR86 cluster bacterium</name>
    <dbReference type="NCBI Taxonomy" id="2030880"/>
    <lineage>
        <taxon>Bacteria</taxon>
        <taxon>Pseudomonadati</taxon>
        <taxon>Pseudomonadota</taxon>
        <taxon>Gammaproteobacteria</taxon>
        <taxon>SAR86 cluster</taxon>
    </lineage>
</organism>
<dbReference type="FunFam" id="2.40.110.10:FF:000011">
    <property type="entry name" value="Acyl-CoA dehydrogenase FadE34"/>
    <property type="match status" value="1"/>
</dbReference>
<sequence>MDLNYGSQYEDFKIEVQDFCKEWHGINFSDAAKTPMSQNFESNGKTIKRSEWQSILIEKGYTARSVPKEYGGYGGESDIIKNRIIATEFSNAKIPSAMGGQGIDMLVPTLLELGTEEQKKQYIKPTLRGEMIWCQGYSEPNAGSDLASLQTKGELIDGNWVINGQKIWTSTAQFSQMMFCLVRTEPDAQKHAGISYILIPMDTPGLEIRPLVDMTLKPGFNEVFFTDVTVPESNIIGKRGEGWAVANATLGHERGALTDPNATMNRVNSLINRMKKETIDGKRLIDIPVYRDKLIAIQAKVTAFQSNSLRVLSSKINKGQDTKIAGMIQKLVGTELRHELEGFAVDIMGELGTLYEDSPNLRDGGSWQFLYMYYLGLIIGGGTSQIQKNIISERGLGMPREPKVQGN</sequence>
<feature type="domain" description="Acyl-CoA dehydrogenase/oxidase N-terminal" evidence="9">
    <location>
        <begin position="32"/>
        <end position="130"/>
    </location>
</feature>
<dbReference type="Pfam" id="PF00441">
    <property type="entry name" value="Acyl-CoA_dh_1"/>
    <property type="match status" value="1"/>
</dbReference>
<dbReference type="Proteomes" id="UP000315782">
    <property type="component" value="Unassembled WGS sequence"/>
</dbReference>
<comment type="caution">
    <text evidence="10">The sequence shown here is derived from an EMBL/GenBank/DDBJ whole genome shotgun (WGS) entry which is preliminary data.</text>
</comment>
<dbReference type="PANTHER" id="PTHR43292">
    <property type="entry name" value="ACYL-COA DEHYDROGENASE"/>
    <property type="match status" value="1"/>
</dbReference>
<dbReference type="PANTHER" id="PTHR43292:SF3">
    <property type="entry name" value="ACYL-COA DEHYDROGENASE FADE29"/>
    <property type="match status" value="1"/>
</dbReference>
<dbReference type="Pfam" id="PF02770">
    <property type="entry name" value="Acyl-CoA_dh_M"/>
    <property type="match status" value="1"/>
</dbReference>
<dbReference type="InterPro" id="IPR036250">
    <property type="entry name" value="AcylCo_DH-like_C"/>
</dbReference>
<dbReference type="InterPro" id="IPR009075">
    <property type="entry name" value="AcylCo_DH/oxidase_C"/>
</dbReference>
<dbReference type="EMBL" id="SHBI01000020">
    <property type="protein sequence ID" value="RZO20353.1"/>
    <property type="molecule type" value="Genomic_DNA"/>
</dbReference>
<feature type="domain" description="Acyl-CoA oxidase/dehydrogenase middle" evidence="8">
    <location>
        <begin position="134"/>
        <end position="228"/>
    </location>
</feature>
<keyword evidence="3 6" id="KW-0285">Flavoprotein</keyword>
<feature type="domain" description="Acyl-CoA dehydrogenase/oxidase C-terminal" evidence="7">
    <location>
        <begin position="240"/>
        <end position="395"/>
    </location>
</feature>
<dbReference type="InterPro" id="IPR009100">
    <property type="entry name" value="AcylCoA_DH/oxidase_NM_dom_sf"/>
</dbReference>
<accession>A0A520MGJ4</accession>
<evidence type="ECO:0000313" key="11">
    <source>
        <dbReference type="Proteomes" id="UP000315782"/>
    </source>
</evidence>
<dbReference type="SUPFAM" id="SSF56645">
    <property type="entry name" value="Acyl-CoA dehydrogenase NM domain-like"/>
    <property type="match status" value="1"/>
</dbReference>
<dbReference type="GO" id="GO:0050660">
    <property type="term" value="F:flavin adenine dinucleotide binding"/>
    <property type="evidence" value="ECO:0007669"/>
    <property type="project" value="InterPro"/>
</dbReference>
<keyword evidence="5 6" id="KW-0560">Oxidoreductase</keyword>
<dbReference type="InterPro" id="IPR052161">
    <property type="entry name" value="Mycobact_Acyl-CoA_DH"/>
</dbReference>
<evidence type="ECO:0000259" key="9">
    <source>
        <dbReference type="Pfam" id="PF02771"/>
    </source>
</evidence>
<comment type="similarity">
    <text evidence="2 6">Belongs to the acyl-CoA dehydrogenase family.</text>
</comment>
<evidence type="ECO:0000313" key="10">
    <source>
        <dbReference type="EMBL" id="RZO20353.1"/>
    </source>
</evidence>
<dbReference type="InterPro" id="IPR046373">
    <property type="entry name" value="Acyl-CoA_Oxase/DH_mid-dom_sf"/>
</dbReference>
<evidence type="ECO:0000259" key="8">
    <source>
        <dbReference type="Pfam" id="PF02770"/>
    </source>
</evidence>
<evidence type="ECO:0000256" key="3">
    <source>
        <dbReference type="ARBA" id="ARBA00022630"/>
    </source>
</evidence>
<keyword evidence="4 6" id="KW-0274">FAD</keyword>
<dbReference type="AlphaFoldDB" id="A0A520MGJ4"/>
<evidence type="ECO:0000256" key="5">
    <source>
        <dbReference type="ARBA" id="ARBA00023002"/>
    </source>
</evidence>
<gene>
    <name evidence="10" type="ORF">EVA96_02945</name>
</gene>
<dbReference type="Pfam" id="PF02771">
    <property type="entry name" value="Acyl-CoA_dh_N"/>
    <property type="match status" value="1"/>
</dbReference>
<dbReference type="InterPro" id="IPR006091">
    <property type="entry name" value="Acyl-CoA_Oxase/DH_mid-dom"/>
</dbReference>
<reference evidence="10 11" key="1">
    <citation type="submission" date="2019-02" db="EMBL/GenBank/DDBJ databases">
        <title>Prokaryotic population dynamics and viral predation in marine succession experiment using metagenomics: the confinement effect.</title>
        <authorList>
            <person name="Haro-Moreno J.M."/>
            <person name="Rodriguez-Valera F."/>
            <person name="Lopez-Perez M."/>
        </authorList>
    </citation>
    <scope>NUCLEOTIDE SEQUENCE [LARGE SCALE GENOMIC DNA]</scope>
    <source>
        <strain evidence="10">MED-G163</strain>
    </source>
</reference>
<dbReference type="Gene3D" id="1.10.540.10">
    <property type="entry name" value="Acyl-CoA dehydrogenase/oxidase, N-terminal domain"/>
    <property type="match status" value="1"/>
</dbReference>
<name>A0A520MGJ4_9GAMM</name>
<dbReference type="GO" id="GO:0005886">
    <property type="term" value="C:plasma membrane"/>
    <property type="evidence" value="ECO:0007669"/>
    <property type="project" value="TreeGrafter"/>
</dbReference>
<evidence type="ECO:0000259" key="7">
    <source>
        <dbReference type="Pfam" id="PF00441"/>
    </source>
</evidence>